<dbReference type="InterPro" id="IPR002397">
    <property type="entry name" value="Cyt_P450_B"/>
</dbReference>
<keyword evidence="2" id="KW-0408">Iron</keyword>
<evidence type="ECO:0000313" key="3">
    <source>
        <dbReference type="EMBL" id="OIK28463.1"/>
    </source>
</evidence>
<reference evidence="3" key="1">
    <citation type="submission" date="2016-10" db="EMBL/GenBank/DDBJ databases">
        <title>Genome sequence of Streptomyces malaysiense MUSC 136.</title>
        <authorList>
            <person name="Lee L.-H."/>
            <person name="Ser H.-L."/>
        </authorList>
    </citation>
    <scope>NUCLEOTIDE SEQUENCE [LARGE SCALE GENOMIC DNA]</scope>
    <source>
        <strain evidence="3">MUSC 136</strain>
    </source>
</reference>
<dbReference type="PRINTS" id="PR00359">
    <property type="entry name" value="BP450"/>
</dbReference>
<keyword evidence="2" id="KW-0479">Metal-binding</keyword>
<dbReference type="GO" id="GO:0036199">
    <property type="term" value="F:cholest-4-en-3-one 26-monooxygenase activity"/>
    <property type="evidence" value="ECO:0007669"/>
    <property type="project" value="TreeGrafter"/>
</dbReference>
<dbReference type="SUPFAM" id="SSF48264">
    <property type="entry name" value="Cytochrome P450"/>
    <property type="match status" value="1"/>
</dbReference>
<dbReference type="GO" id="GO:0008395">
    <property type="term" value="F:steroid hydroxylase activity"/>
    <property type="evidence" value="ECO:0007669"/>
    <property type="project" value="TreeGrafter"/>
</dbReference>
<organism evidence="3 4">
    <name type="scientific">Streptomyces malaysiense</name>
    <dbReference type="NCBI Taxonomy" id="1428626"/>
    <lineage>
        <taxon>Bacteria</taxon>
        <taxon>Bacillati</taxon>
        <taxon>Actinomycetota</taxon>
        <taxon>Actinomycetes</taxon>
        <taxon>Kitasatosporales</taxon>
        <taxon>Streptomycetaceae</taxon>
        <taxon>Streptomyces</taxon>
    </lineage>
</organism>
<keyword evidence="2" id="KW-0560">Oxidoreductase</keyword>
<evidence type="ECO:0000313" key="4">
    <source>
        <dbReference type="Proteomes" id="UP000034838"/>
    </source>
</evidence>
<keyword evidence="2" id="KW-0503">Monooxygenase</keyword>
<evidence type="ECO:0000256" key="2">
    <source>
        <dbReference type="RuleBase" id="RU000461"/>
    </source>
</evidence>
<comment type="similarity">
    <text evidence="1 2">Belongs to the cytochrome P450 family.</text>
</comment>
<dbReference type="GO" id="GO:0005506">
    <property type="term" value="F:iron ion binding"/>
    <property type="evidence" value="ECO:0007669"/>
    <property type="project" value="InterPro"/>
</dbReference>
<name>A0A1J4Q8L0_9ACTN</name>
<proteinExistence type="inferred from homology"/>
<dbReference type="Proteomes" id="UP000034838">
    <property type="component" value="Unassembled WGS sequence"/>
</dbReference>
<dbReference type="GO" id="GO:0006707">
    <property type="term" value="P:cholesterol catabolic process"/>
    <property type="evidence" value="ECO:0007669"/>
    <property type="project" value="TreeGrafter"/>
</dbReference>
<dbReference type="InterPro" id="IPR036396">
    <property type="entry name" value="Cyt_P450_sf"/>
</dbReference>
<gene>
    <name evidence="3" type="ORF">VT52_007425</name>
</gene>
<dbReference type="Gene3D" id="1.10.630.10">
    <property type="entry name" value="Cytochrome P450"/>
    <property type="match status" value="1"/>
</dbReference>
<dbReference type="EMBL" id="LBDA02000012">
    <property type="protein sequence ID" value="OIK28463.1"/>
    <property type="molecule type" value="Genomic_DNA"/>
</dbReference>
<dbReference type="PANTHER" id="PTHR46696:SF4">
    <property type="entry name" value="BIOTIN BIOSYNTHESIS CYTOCHROME P450"/>
    <property type="match status" value="1"/>
</dbReference>
<dbReference type="PROSITE" id="PS00086">
    <property type="entry name" value="CYTOCHROME_P450"/>
    <property type="match status" value="1"/>
</dbReference>
<comment type="caution">
    <text evidence="3">The sequence shown here is derived from an EMBL/GenBank/DDBJ whole genome shotgun (WGS) entry which is preliminary data.</text>
</comment>
<dbReference type="PRINTS" id="PR00385">
    <property type="entry name" value="P450"/>
</dbReference>
<evidence type="ECO:0000256" key="1">
    <source>
        <dbReference type="ARBA" id="ARBA00010617"/>
    </source>
</evidence>
<keyword evidence="4" id="KW-1185">Reference proteome</keyword>
<keyword evidence="2" id="KW-0349">Heme</keyword>
<dbReference type="PANTHER" id="PTHR46696">
    <property type="entry name" value="P450, PUTATIVE (EUROFUNG)-RELATED"/>
    <property type="match status" value="1"/>
</dbReference>
<accession>A0A1J4Q8L0</accession>
<dbReference type="InterPro" id="IPR001128">
    <property type="entry name" value="Cyt_P450"/>
</dbReference>
<dbReference type="GO" id="GO:0020037">
    <property type="term" value="F:heme binding"/>
    <property type="evidence" value="ECO:0007669"/>
    <property type="project" value="InterPro"/>
</dbReference>
<dbReference type="InterPro" id="IPR017972">
    <property type="entry name" value="Cyt_P450_CS"/>
</dbReference>
<dbReference type="Pfam" id="PF00067">
    <property type="entry name" value="p450"/>
    <property type="match status" value="1"/>
</dbReference>
<protein>
    <submittedName>
        <fullName evidence="3">Cytochrome</fullName>
    </submittedName>
</protein>
<sequence>MESTLSLPNTSRHIIVPLFSRLRTSRGQSNPLASYQELRKLGEVFPAPWGGYLVTSHRLCHQVLRDRSWRVPDLHWRLSQDDSARWSSPASRQMAASLPMLNPPDHTMTRKSLGNIFDRHSLARLRPFIEKTADRLTDRFREEARQGPAEFCSIVADELPVMTIGHWMGLPEADHGLLRTLTHDQVHTQELFPSRSQLALSDAATARLRQYFTEAVQERRKNPGEDPISSWLRAWDSTEPDRARADAAVHSLALFMILAALETTSHVLSASVRLLAGHPHTWEWLRRHPEDVPRAVEETLRYDAPIHMISRVASKDSEVGGVLVREGEMVQLMTGAAHHDPEHYTDPHVFDIHRTQAHLSFGGGIHYCLGNALARLEATALLNSLLKQDARPRISTPPRWEPRIAFRRMTSLQLTLD</sequence>
<dbReference type="AlphaFoldDB" id="A0A1J4Q8L0"/>